<dbReference type="EMBL" id="JAATEN010000003">
    <property type="protein sequence ID" value="NJP99785.1"/>
    <property type="molecule type" value="Genomic_DNA"/>
</dbReference>
<dbReference type="Gene3D" id="3.40.710.10">
    <property type="entry name" value="DD-peptidase/beta-lactamase superfamily"/>
    <property type="match status" value="1"/>
</dbReference>
<keyword evidence="5" id="KW-1185">Reference proteome</keyword>
<protein>
    <submittedName>
        <fullName evidence="4">Penicillin-binding protein</fullName>
    </submittedName>
</protein>
<evidence type="ECO:0000259" key="3">
    <source>
        <dbReference type="Pfam" id="PF05223"/>
    </source>
</evidence>
<proteinExistence type="predicted"/>
<evidence type="ECO:0000259" key="2">
    <source>
        <dbReference type="Pfam" id="PF00905"/>
    </source>
</evidence>
<feature type="region of interest" description="Disordered" evidence="1">
    <location>
        <begin position="28"/>
        <end position="56"/>
    </location>
</feature>
<dbReference type="InterPro" id="IPR001460">
    <property type="entry name" value="PCN-bd_Tpept"/>
</dbReference>
<dbReference type="Proteomes" id="UP000695264">
    <property type="component" value="Unassembled WGS sequence"/>
</dbReference>
<dbReference type="Pfam" id="PF05223">
    <property type="entry name" value="MecA_N"/>
    <property type="match status" value="1"/>
</dbReference>
<dbReference type="PANTHER" id="PTHR30627:SF24">
    <property type="entry name" value="PENICILLIN-BINDING PROTEIN 4B"/>
    <property type="match status" value="1"/>
</dbReference>
<accession>A0ABX1BTP1</accession>
<comment type="caution">
    <text evidence="4">The sequence shown here is derived from an EMBL/GenBank/DDBJ whole genome shotgun (WGS) entry which is preliminary data.</text>
</comment>
<feature type="domain" description="Penicillin-binding protein transpeptidase" evidence="2">
    <location>
        <begin position="269"/>
        <end position="541"/>
    </location>
</feature>
<dbReference type="PANTHER" id="PTHR30627">
    <property type="entry name" value="PEPTIDOGLYCAN D,D-TRANSPEPTIDASE"/>
    <property type="match status" value="1"/>
</dbReference>
<organism evidence="4 5">
    <name type="scientific">Streptomyces zingiberis</name>
    <dbReference type="NCBI Taxonomy" id="2053010"/>
    <lineage>
        <taxon>Bacteria</taxon>
        <taxon>Bacillati</taxon>
        <taxon>Actinomycetota</taxon>
        <taxon>Actinomycetes</taxon>
        <taxon>Kitasatosporales</taxon>
        <taxon>Streptomycetaceae</taxon>
        <taxon>Streptomyces</taxon>
    </lineage>
</organism>
<evidence type="ECO:0000256" key="1">
    <source>
        <dbReference type="SAM" id="MobiDB-lite"/>
    </source>
</evidence>
<dbReference type="SUPFAM" id="SSF56601">
    <property type="entry name" value="beta-lactamase/transpeptidase-like"/>
    <property type="match status" value="1"/>
</dbReference>
<evidence type="ECO:0000313" key="5">
    <source>
        <dbReference type="Proteomes" id="UP000695264"/>
    </source>
</evidence>
<name>A0ABX1BTP1_9ACTN</name>
<evidence type="ECO:0000313" key="4">
    <source>
        <dbReference type="EMBL" id="NJP99785.1"/>
    </source>
</evidence>
<gene>
    <name evidence="4" type="ORF">HCK00_04305</name>
</gene>
<sequence>MRSGAKAAVAGGVFAAVVGAGFGVHALTSDDGPAGNGGTARTAPESPEVRTGPPDAEEIQETSEGFLTAWAAGEPGKAAALTDDPKAARAALTGYRDEAHVTKVTLEPAAASGAKIPFTATAEITYEKQRTSLAYESSLTVVRDEKTGKAVVRWKPSVLHPELGKGDTLVTGDSEAPPIKALDRDGAELTKEAHPTLAEVLDSLRERYGDKAGGKPAVEVAVRRDKGDEQPDKTLKVLSEGEPGELKTTIDAGLQAAAEQAVAKRDRSAAVAVRPSTGEILAVANNPADGFNVALRGSLAPGSTMKVVTSAMLLDKGLASPQKAHPCPKYSSYGGWKFQNLDKFEIAGGTFAQSFAASCNTAFISQAKELSGSDLGKVSRDFFGLGLDWKTGVATFDGAVPTQRDAPMAASLIGQGGVRMNPLTMASVSATVKAGVFRQPVLVPVSVDDRAIAKAPSSLPPAVADELRGLMKLTATSGTAAEAMAGLSGDIGGKTGSAEVDSQKKPNGWFTAYRGDLAAAAVAQAAGHGGKTAGPIVADILRAGG</sequence>
<dbReference type="Pfam" id="PF00905">
    <property type="entry name" value="Transpeptidase"/>
    <property type="match status" value="1"/>
</dbReference>
<dbReference type="InterPro" id="IPR007887">
    <property type="entry name" value="MecA_N"/>
</dbReference>
<dbReference type="InterPro" id="IPR012338">
    <property type="entry name" value="Beta-lactam/transpept-like"/>
</dbReference>
<dbReference type="RefSeq" id="WP_168100417.1">
    <property type="nucleotide sequence ID" value="NZ_JAATEN010000003.1"/>
</dbReference>
<reference evidence="4 5" key="1">
    <citation type="submission" date="2020-03" db="EMBL/GenBank/DDBJ databases">
        <title>WGS of actinomycetes isolated from Thailand.</title>
        <authorList>
            <person name="Thawai C."/>
        </authorList>
    </citation>
    <scope>NUCLEOTIDE SEQUENCE [LARGE SCALE GENOMIC DNA]</scope>
    <source>
        <strain evidence="4 5">PLAI 1-29</strain>
    </source>
</reference>
<feature type="domain" description="NTF2-like N-terminal transpeptidase" evidence="3">
    <location>
        <begin position="60"/>
        <end position="167"/>
    </location>
</feature>
<dbReference type="InterPro" id="IPR050515">
    <property type="entry name" value="Beta-lactam/transpept"/>
</dbReference>